<evidence type="ECO:0000256" key="1">
    <source>
        <dbReference type="SAM" id="MobiDB-lite"/>
    </source>
</evidence>
<evidence type="ECO:0000313" key="3">
    <source>
        <dbReference type="Proteomes" id="UP000241818"/>
    </source>
</evidence>
<dbReference type="InParanoid" id="A0A2T3B4X0"/>
<dbReference type="Proteomes" id="UP000241818">
    <property type="component" value="Unassembled WGS sequence"/>
</dbReference>
<dbReference type="AlphaFoldDB" id="A0A2T3B4X0"/>
<keyword evidence="3" id="KW-1185">Reference proteome</keyword>
<accession>A0A2T3B4X0</accession>
<reference evidence="2 3" key="1">
    <citation type="journal article" date="2018" name="New Phytol.">
        <title>Comparative genomics and transcriptomics depict ericoid mycorrhizal fungi as versatile saprotrophs and plant mutualists.</title>
        <authorList>
            <person name="Martino E."/>
            <person name="Morin E."/>
            <person name="Grelet G.A."/>
            <person name="Kuo A."/>
            <person name="Kohler A."/>
            <person name="Daghino S."/>
            <person name="Barry K.W."/>
            <person name="Cichocki N."/>
            <person name="Clum A."/>
            <person name="Dockter R.B."/>
            <person name="Hainaut M."/>
            <person name="Kuo R.C."/>
            <person name="LaButti K."/>
            <person name="Lindahl B.D."/>
            <person name="Lindquist E.A."/>
            <person name="Lipzen A."/>
            <person name="Khouja H.R."/>
            <person name="Magnuson J."/>
            <person name="Murat C."/>
            <person name="Ohm R.A."/>
            <person name="Singer S.W."/>
            <person name="Spatafora J.W."/>
            <person name="Wang M."/>
            <person name="Veneault-Fourrey C."/>
            <person name="Henrissat B."/>
            <person name="Grigoriev I.V."/>
            <person name="Martin F.M."/>
            <person name="Perotto S."/>
        </authorList>
    </citation>
    <scope>NUCLEOTIDE SEQUENCE [LARGE SCALE GENOMIC DNA]</scope>
    <source>
        <strain evidence="2 3">ATCC 22711</strain>
    </source>
</reference>
<evidence type="ECO:0000313" key="2">
    <source>
        <dbReference type="EMBL" id="PSS20668.1"/>
    </source>
</evidence>
<protein>
    <submittedName>
        <fullName evidence="2">Uncharacterized protein</fullName>
    </submittedName>
</protein>
<organism evidence="2 3">
    <name type="scientific">Amorphotheca resinae ATCC 22711</name>
    <dbReference type="NCBI Taxonomy" id="857342"/>
    <lineage>
        <taxon>Eukaryota</taxon>
        <taxon>Fungi</taxon>
        <taxon>Dikarya</taxon>
        <taxon>Ascomycota</taxon>
        <taxon>Pezizomycotina</taxon>
        <taxon>Leotiomycetes</taxon>
        <taxon>Helotiales</taxon>
        <taxon>Amorphothecaceae</taxon>
        <taxon>Amorphotheca</taxon>
    </lineage>
</organism>
<dbReference type="OrthoDB" id="3910171at2759"/>
<proteinExistence type="predicted"/>
<sequence length="206" mass="22968">MHKLSEQSLQSRDTVEFAPWATSPPPSRPPSSHGTDEQMPYTSSSASSSSTSLPNLYAVSNSKGFACRRLQRQLNVQLQSSPTHIRDIQTLFEEMVASNSHCLVHKPSSTSYRSSPPPPRPSRPVGLIVDPMDFDSPPIPDITIDEGFHEPDHFEEEITFRRASAPSGIRKYNTLKWSRSANCVVMGGRLIVRSVPRMRKRRGPNA</sequence>
<feature type="region of interest" description="Disordered" evidence="1">
    <location>
        <begin position="1"/>
        <end position="52"/>
    </location>
</feature>
<feature type="compositionally biased region" description="Low complexity" evidence="1">
    <location>
        <begin position="42"/>
        <end position="52"/>
    </location>
</feature>
<dbReference type="EMBL" id="KZ679010">
    <property type="protein sequence ID" value="PSS20668.1"/>
    <property type="molecule type" value="Genomic_DNA"/>
</dbReference>
<dbReference type="GeneID" id="36574704"/>
<gene>
    <name evidence="2" type="ORF">M430DRAFT_34866</name>
</gene>
<dbReference type="RefSeq" id="XP_024721938.1">
    <property type="nucleotide sequence ID" value="XM_024866623.1"/>
</dbReference>
<feature type="compositionally biased region" description="Polar residues" evidence="1">
    <location>
        <begin position="1"/>
        <end position="12"/>
    </location>
</feature>
<name>A0A2T3B4X0_AMORE</name>